<dbReference type="AlphaFoldDB" id="A0A1M6S980"/>
<evidence type="ECO:0000313" key="2">
    <source>
        <dbReference type="Proteomes" id="UP000184387"/>
    </source>
</evidence>
<dbReference type="EMBL" id="FQZF01000051">
    <property type="protein sequence ID" value="SHK41221.1"/>
    <property type="molecule type" value="Genomic_DNA"/>
</dbReference>
<name>A0A1M6S980_9PROT</name>
<organism evidence="1 2">
    <name type="scientific">Muricoccus roseus</name>
    <dbReference type="NCBI Taxonomy" id="198092"/>
    <lineage>
        <taxon>Bacteria</taxon>
        <taxon>Pseudomonadati</taxon>
        <taxon>Pseudomonadota</taxon>
        <taxon>Alphaproteobacteria</taxon>
        <taxon>Acetobacterales</taxon>
        <taxon>Roseomonadaceae</taxon>
        <taxon>Muricoccus</taxon>
    </lineage>
</organism>
<gene>
    <name evidence="1" type="ORF">SAMN02745194_04866</name>
</gene>
<evidence type="ECO:0000313" key="1">
    <source>
        <dbReference type="EMBL" id="SHK41221.1"/>
    </source>
</evidence>
<dbReference type="RefSeq" id="WP_139281451.1">
    <property type="nucleotide sequence ID" value="NZ_FQZF01000051.1"/>
</dbReference>
<dbReference type="SUPFAM" id="SSF53335">
    <property type="entry name" value="S-adenosyl-L-methionine-dependent methyltransferases"/>
    <property type="match status" value="1"/>
</dbReference>
<dbReference type="Gene3D" id="3.40.50.150">
    <property type="entry name" value="Vaccinia Virus protein VP39"/>
    <property type="match status" value="1"/>
</dbReference>
<dbReference type="InterPro" id="IPR029063">
    <property type="entry name" value="SAM-dependent_MTases_sf"/>
</dbReference>
<dbReference type="Proteomes" id="UP000184387">
    <property type="component" value="Unassembled WGS sequence"/>
</dbReference>
<dbReference type="OrthoDB" id="7261154at2"/>
<accession>A0A1M6S980</accession>
<sequence length="308" mass="32740">MKAEPGMREEGVRSDLVPSDYAAGATLPWWAKLGTKLAIGALRLPHGMLRGLGVNRHSFVHEAESRVLGEPMAHVARFAALHGRPPRGVLELGPGRLVTRAAAYAALGCGPVWFVDVEDDAPQDPAAYARVAELARAAGLPAPALEGLPDRAAMLAACDARQLIGGTAVMEAIPPASVELVISDVALEHVRRDALPGLLAALRRVSAPASLGIHAVDFHDHIGGALNTLRFPPRFWEGRLVGRSGLYVNRLGLSQIRAAFAEAGFTTRLTDLRRWPAPPPGADKAHPALRRPAEDAPIAFARFEAETA</sequence>
<reference evidence="1 2" key="1">
    <citation type="submission" date="2016-11" db="EMBL/GenBank/DDBJ databases">
        <authorList>
            <person name="Jaros S."/>
            <person name="Januszkiewicz K."/>
            <person name="Wedrychowicz H."/>
        </authorList>
    </citation>
    <scope>NUCLEOTIDE SEQUENCE [LARGE SCALE GENOMIC DNA]</scope>
    <source>
        <strain evidence="1 2">DSM 14916</strain>
    </source>
</reference>
<protein>
    <recommendedName>
        <fullName evidence="3">Methyltransferase domain-containing protein</fullName>
    </recommendedName>
</protein>
<evidence type="ECO:0008006" key="3">
    <source>
        <dbReference type="Google" id="ProtNLM"/>
    </source>
</evidence>
<proteinExistence type="predicted"/>
<dbReference type="STRING" id="198092.SAMN02745194_04866"/>
<keyword evidence="2" id="KW-1185">Reference proteome</keyword>